<protein>
    <submittedName>
        <fullName evidence="2">Stress-induced acidophilic repeat protein</fullName>
    </submittedName>
</protein>
<accession>A0A2T5ISW1</accession>
<dbReference type="InterPro" id="IPR019626">
    <property type="entry name" value="Stress-induced_KGG_rpt"/>
</dbReference>
<dbReference type="AlphaFoldDB" id="A0A2T5ISW1"/>
<comment type="caution">
    <text evidence="2">The sequence shown here is derived from an EMBL/GenBank/DDBJ whole genome shotgun (WGS) entry which is preliminary data.</text>
</comment>
<feature type="compositionally biased region" description="Polar residues" evidence="1">
    <location>
        <begin position="66"/>
        <end position="83"/>
    </location>
</feature>
<gene>
    <name evidence="2" type="ORF">C8R28_1008103</name>
</gene>
<evidence type="ECO:0000313" key="3">
    <source>
        <dbReference type="Proteomes" id="UP000244110"/>
    </source>
</evidence>
<feature type="compositionally biased region" description="Low complexity" evidence="1">
    <location>
        <begin position="91"/>
        <end position="101"/>
    </location>
</feature>
<reference evidence="2 3" key="1">
    <citation type="submission" date="2018-04" db="EMBL/GenBank/DDBJ databases">
        <title>Active sludge and wastewater microbial communities from Klosterneuburg, Austria.</title>
        <authorList>
            <person name="Wagner M."/>
        </authorList>
    </citation>
    <scope>NUCLEOTIDE SEQUENCE [LARGE SCALE GENOMIC DNA]</scope>
    <source>
        <strain evidence="2 3">Nm4</strain>
    </source>
</reference>
<name>A0A2T5ISW1_9PROT</name>
<sequence length="115" mass="12298">MNTKTSRNKDNDQSDNTSNRGFASMDPKKQRDIASEGGRAAHQKGTAHEFDSDEAAEAGRKGGQAQGKNQSSSTLHRGQSNRNNENDEDSGNASSARGGSSQQHAEAGRQSHKNK</sequence>
<organism evidence="2 3">
    <name type="scientific">Nitrosomonas ureae</name>
    <dbReference type="NCBI Taxonomy" id="44577"/>
    <lineage>
        <taxon>Bacteria</taxon>
        <taxon>Pseudomonadati</taxon>
        <taxon>Pseudomonadota</taxon>
        <taxon>Betaproteobacteria</taxon>
        <taxon>Nitrosomonadales</taxon>
        <taxon>Nitrosomonadaceae</taxon>
        <taxon>Nitrosomonas</taxon>
    </lineage>
</organism>
<dbReference type="RefSeq" id="WP_219908967.1">
    <property type="nucleotide sequence ID" value="NZ_QAOL01000008.1"/>
</dbReference>
<proteinExistence type="predicted"/>
<evidence type="ECO:0000256" key="1">
    <source>
        <dbReference type="SAM" id="MobiDB-lite"/>
    </source>
</evidence>
<dbReference type="Proteomes" id="UP000244110">
    <property type="component" value="Unassembled WGS sequence"/>
</dbReference>
<evidence type="ECO:0000313" key="2">
    <source>
        <dbReference type="EMBL" id="PTQ86908.1"/>
    </source>
</evidence>
<dbReference type="EMBL" id="QAOL01000008">
    <property type="protein sequence ID" value="PTQ86908.1"/>
    <property type="molecule type" value="Genomic_DNA"/>
</dbReference>
<feature type="region of interest" description="Disordered" evidence="1">
    <location>
        <begin position="1"/>
        <end position="115"/>
    </location>
</feature>
<dbReference type="Pfam" id="PF10685">
    <property type="entry name" value="KGG"/>
    <property type="match status" value="2"/>
</dbReference>